<evidence type="ECO:0000313" key="3">
    <source>
        <dbReference type="EMBL" id="MBB3862157.1"/>
    </source>
</evidence>
<dbReference type="Gene3D" id="3.90.226.10">
    <property type="entry name" value="2-enoyl-CoA Hydratase, Chain A, domain 1"/>
    <property type="match status" value="1"/>
</dbReference>
<dbReference type="PANTHER" id="PTHR11941:SF54">
    <property type="entry name" value="ENOYL-COA HYDRATASE, MITOCHONDRIAL"/>
    <property type="match status" value="1"/>
</dbReference>
<evidence type="ECO:0000256" key="1">
    <source>
        <dbReference type="ARBA" id="ARBA00005254"/>
    </source>
</evidence>
<dbReference type="CDD" id="cd06558">
    <property type="entry name" value="crotonase-like"/>
    <property type="match status" value="1"/>
</dbReference>
<dbReference type="EMBL" id="JACICY010000010">
    <property type="protein sequence ID" value="MBB3862157.1"/>
    <property type="molecule type" value="Genomic_DNA"/>
</dbReference>
<dbReference type="GO" id="GO:0016829">
    <property type="term" value="F:lyase activity"/>
    <property type="evidence" value="ECO:0007669"/>
    <property type="project" value="UniProtKB-KW"/>
</dbReference>
<sequence length="269" mass="28621">MSDEKQAVAVRQVRCEVDGAIGWLLIDNPARMNAMSLSMWRDLEVGATRLAQDASIRVVIVTGADGRNFCAGGDISEFSALRADASALDEYDQIGRMAMASLKRMEKPTIAMIRGYCLGGGMGLAASCDIRIAAHDAKLGIPAAKRGLSYDLQGLRQLVALVGPSQAKRIMFSAASFDAAEALRIGLVDEVSASDGLADHVKEVAMAFAGNAPLSIAASKFIIDMIVGPSGDLDEAACRTREAQCLQSEDYAEATQAFREKRAAIFKGR</sequence>
<dbReference type="PANTHER" id="PTHR11941">
    <property type="entry name" value="ENOYL-COA HYDRATASE-RELATED"/>
    <property type="match status" value="1"/>
</dbReference>
<dbReference type="NCBIfam" id="NF004781">
    <property type="entry name" value="PRK06127.1"/>
    <property type="match status" value="1"/>
</dbReference>
<reference evidence="3 4" key="1">
    <citation type="submission" date="2020-08" db="EMBL/GenBank/DDBJ databases">
        <title>Genomic Encyclopedia of Type Strains, Phase IV (KMG-IV): sequencing the most valuable type-strain genomes for metagenomic binning, comparative biology and taxonomic classification.</title>
        <authorList>
            <person name="Goeker M."/>
        </authorList>
    </citation>
    <scope>NUCLEOTIDE SEQUENCE [LARGE SCALE GENOMIC DNA]</scope>
    <source>
        <strain evidence="3 4">DSM 14552</strain>
    </source>
</reference>
<dbReference type="GO" id="GO:0006635">
    <property type="term" value="P:fatty acid beta-oxidation"/>
    <property type="evidence" value="ECO:0007669"/>
    <property type="project" value="TreeGrafter"/>
</dbReference>
<dbReference type="AlphaFoldDB" id="A0A7W6EX89"/>
<gene>
    <name evidence="3" type="ORF">GGQ88_003455</name>
</gene>
<protein>
    <submittedName>
        <fullName evidence="3">Enoyl-CoA hydratase/carnithine racemase</fullName>
    </submittedName>
</protein>
<name>A0A7W6EX89_9SPHN</name>
<dbReference type="RefSeq" id="WP_183614648.1">
    <property type="nucleotide sequence ID" value="NZ_JACICY010000010.1"/>
</dbReference>
<keyword evidence="4" id="KW-1185">Reference proteome</keyword>
<dbReference type="Pfam" id="PF00378">
    <property type="entry name" value="ECH_1"/>
    <property type="match status" value="1"/>
</dbReference>
<keyword evidence="2" id="KW-0456">Lyase</keyword>
<evidence type="ECO:0000256" key="2">
    <source>
        <dbReference type="ARBA" id="ARBA00023239"/>
    </source>
</evidence>
<comment type="similarity">
    <text evidence="1">Belongs to the enoyl-CoA hydratase/isomerase family.</text>
</comment>
<dbReference type="Proteomes" id="UP000562395">
    <property type="component" value="Unassembled WGS sequence"/>
</dbReference>
<accession>A0A7W6EX89</accession>
<dbReference type="InterPro" id="IPR001753">
    <property type="entry name" value="Enoyl-CoA_hydra/iso"/>
</dbReference>
<organism evidence="3 4">
    <name type="scientific">Novosphingobium hassiacum</name>
    <dbReference type="NCBI Taxonomy" id="173676"/>
    <lineage>
        <taxon>Bacteria</taxon>
        <taxon>Pseudomonadati</taxon>
        <taxon>Pseudomonadota</taxon>
        <taxon>Alphaproteobacteria</taxon>
        <taxon>Sphingomonadales</taxon>
        <taxon>Sphingomonadaceae</taxon>
        <taxon>Novosphingobium</taxon>
    </lineage>
</organism>
<evidence type="ECO:0000313" key="4">
    <source>
        <dbReference type="Proteomes" id="UP000562395"/>
    </source>
</evidence>
<proteinExistence type="inferred from homology"/>
<comment type="caution">
    <text evidence="3">The sequence shown here is derived from an EMBL/GenBank/DDBJ whole genome shotgun (WGS) entry which is preliminary data.</text>
</comment>
<dbReference type="InterPro" id="IPR029045">
    <property type="entry name" value="ClpP/crotonase-like_dom_sf"/>
</dbReference>
<dbReference type="SUPFAM" id="SSF52096">
    <property type="entry name" value="ClpP/crotonase"/>
    <property type="match status" value="1"/>
</dbReference>
<dbReference type="InterPro" id="IPR014748">
    <property type="entry name" value="Enoyl-CoA_hydra_C"/>
</dbReference>
<dbReference type="Gene3D" id="1.10.12.10">
    <property type="entry name" value="Lyase 2-enoyl-coa Hydratase, Chain A, domain 2"/>
    <property type="match status" value="1"/>
</dbReference>